<dbReference type="EMBL" id="JAQQWN010000010">
    <property type="protein sequence ID" value="KAK8062591.1"/>
    <property type="molecule type" value="Genomic_DNA"/>
</dbReference>
<proteinExistence type="predicted"/>
<dbReference type="GeneID" id="92052062"/>
<keyword evidence="3" id="KW-1185">Reference proteome</keyword>
<protein>
    <submittedName>
        <fullName evidence="2">Uncharacterized protein</fullName>
    </submittedName>
</protein>
<organism evidence="2 3">
    <name type="scientific">Apiospora hydei</name>
    <dbReference type="NCBI Taxonomy" id="1337664"/>
    <lineage>
        <taxon>Eukaryota</taxon>
        <taxon>Fungi</taxon>
        <taxon>Dikarya</taxon>
        <taxon>Ascomycota</taxon>
        <taxon>Pezizomycotina</taxon>
        <taxon>Sordariomycetes</taxon>
        <taxon>Xylariomycetidae</taxon>
        <taxon>Amphisphaeriales</taxon>
        <taxon>Apiosporaceae</taxon>
        <taxon>Apiospora</taxon>
    </lineage>
</organism>
<feature type="region of interest" description="Disordered" evidence="1">
    <location>
        <begin position="102"/>
        <end position="122"/>
    </location>
</feature>
<gene>
    <name evidence="2" type="ORF">PG997_014688</name>
</gene>
<evidence type="ECO:0000313" key="2">
    <source>
        <dbReference type="EMBL" id="KAK8062591.1"/>
    </source>
</evidence>
<name>A0ABR1UUJ7_9PEZI</name>
<evidence type="ECO:0000313" key="3">
    <source>
        <dbReference type="Proteomes" id="UP001433268"/>
    </source>
</evidence>
<dbReference type="Proteomes" id="UP001433268">
    <property type="component" value="Unassembled WGS sequence"/>
</dbReference>
<sequence length="149" mass="16623">MRNDTCQIRSDAVSYDAGMRQYGFGFDLRRDGPYEYASKPVDNSLNHSLVESDIAVSDPGVPIGYAGSDHRQQPELSFTRAIGHRYNSSNCLRWRTSRLRAGRDAEVSSEREPVEAPPAETQCTPLIFHKEAPDTAEDESPVLPRCHLG</sequence>
<dbReference type="RefSeq" id="XP_066661190.1">
    <property type="nucleotide sequence ID" value="XM_066819002.1"/>
</dbReference>
<evidence type="ECO:0000256" key="1">
    <source>
        <dbReference type="SAM" id="MobiDB-lite"/>
    </source>
</evidence>
<feature type="compositionally biased region" description="Basic and acidic residues" evidence="1">
    <location>
        <begin position="102"/>
        <end position="114"/>
    </location>
</feature>
<comment type="caution">
    <text evidence="2">The sequence shown here is derived from an EMBL/GenBank/DDBJ whole genome shotgun (WGS) entry which is preliminary data.</text>
</comment>
<accession>A0ABR1UUJ7</accession>
<reference evidence="2 3" key="1">
    <citation type="submission" date="2023-01" db="EMBL/GenBank/DDBJ databases">
        <title>Analysis of 21 Apiospora genomes using comparative genomics revels a genus with tremendous synthesis potential of carbohydrate active enzymes and secondary metabolites.</title>
        <authorList>
            <person name="Sorensen T."/>
        </authorList>
    </citation>
    <scope>NUCLEOTIDE SEQUENCE [LARGE SCALE GENOMIC DNA]</scope>
    <source>
        <strain evidence="2 3">CBS 114990</strain>
    </source>
</reference>